<gene>
    <name evidence="1" type="ORF">MRB53_029818</name>
</gene>
<dbReference type="Proteomes" id="UP001234297">
    <property type="component" value="Chromosome 9"/>
</dbReference>
<comment type="caution">
    <text evidence="1">The sequence shown here is derived from an EMBL/GenBank/DDBJ whole genome shotgun (WGS) entry which is preliminary data.</text>
</comment>
<organism evidence="1 2">
    <name type="scientific">Persea americana</name>
    <name type="common">Avocado</name>
    <dbReference type="NCBI Taxonomy" id="3435"/>
    <lineage>
        <taxon>Eukaryota</taxon>
        <taxon>Viridiplantae</taxon>
        <taxon>Streptophyta</taxon>
        <taxon>Embryophyta</taxon>
        <taxon>Tracheophyta</taxon>
        <taxon>Spermatophyta</taxon>
        <taxon>Magnoliopsida</taxon>
        <taxon>Magnoliidae</taxon>
        <taxon>Laurales</taxon>
        <taxon>Lauraceae</taxon>
        <taxon>Persea</taxon>
    </lineage>
</organism>
<evidence type="ECO:0000313" key="1">
    <source>
        <dbReference type="EMBL" id="KAJ8621289.1"/>
    </source>
</evidence>
<keyword evidence="2" id="KW-1185">Reference proteome</keyword>
<proteinExistence type="predicted"/>
<sequence>MSKILAHIKRVERKNQKNQILFRPSSARRTDRISRTSRRTSTRIFDRQESLNKFKQQQEKCQSTLTSVAAARAATSKASHSQKVVPVSTSSSSSRAPAAVKFSNDTERLQHINTIRKSPVGAQIKRVIDLLLETRQALTPEQINDNCYVDVNANKAVFDSLRNNHKVNYDGKRFSYKSKHDLKDKKQLLDLVRKFPEGIAIVDLKDAYPSVMDDLQALKSSGQIWLLSNLDSQEDIAYPNDPKVPLIKVDDDLKLLFRGIELPRDMVDIEKDLQKNGMKPATNTARRKAMAQMHGINHSKPKPKKKREISKRTKLTNAHLPELFQNLNVPDT</sequence>
<evidence type="ECO:0000313" key="2">
    <source>
        <dbReference type="Proteomes" id="UP001234297"/>
    </source>
</evidence>
<reference evidence="1 2" key="1">
    <citation type="journal article" date="2022" name="Hortic Res">
        <title>A haplotype resolved chromosomal level avocado genome allows analysis of novel avocado genes.</title>
        <authorList>
            <person name="Nath O."/>
            <person name="Fletcher S.J."/>
            <person name="Hayward A."/>
            <person name="Shaw L.M."/>
            <person name="Masouleh A.K."/>
            <person name="Furtado A."/>
            <person name="Henry R.J."/>
            <person name="Mitter N."/>
        </authorList>
    </citation>
    <scope>NUCLEOTIDE SEQUENCE [LARGE SCALE GENOMIC DNA]</scope>
    <source>
        <strain evidence="2">cv. Hass</strain>
    </source>
</reference>
<dbReference type="EMBL" id="CM056817">
    <property type="protein sequence ID" value="KAJ8621289.1"/>
    <property type="molecule type" value="Genomic_DNA"/>
</dbReference>
<accession>A0ACC2KJF2</accession>
<name>A0ACC2KJF2_PERAE</name>
<protein>
    <submittedName>
        <fullName evidence="1">Uncharacterized protein</fullName>
    </submittedName>
</protein>